<dbReference type="EC" id="2.4.1.207" evidence="9"/>
<dbReference type="PROSITE" id="PS51762">
    <property type="entry name" value="GH16_2"/>
    <property type="match status" value="1"/>
</dbReference>
<dbReference type="InterPro" id="IPR010713">
    <property type="entry name" value="XET_C"/>
</dbReference>
<evidence type="ECO:0000256" key="2">
    <source>
        <dbReference type="ARBA" id="ARBA00022801"/>
    </source>
</evidence>
<keyword evidence="9" id="KW-0134">Cell wall</keyword>
<dbReference type="PIRSF" id="PIRSF005604">
    <property type="entry name" value="XET"/>
    <property type="match status" value="1"/>
</dbReference>
<dbReference type="GO" id="GO:0048046">
    <property type="term" value="C:apoplast"/>
    <property type="evidence" value="ECO:0007669"/>
    <property type="project" value="UniProtKB-SubCell"/>
</dbReference>
<keyword evidence="2 9" id="KW-0378">Hydrolase</keyword>
<feature type="domain" description="GH16" evidence="10">
    <location>
        <begin position="13"/>
        <end position="285"/>
    </location>
</feature>
<dbReference type="GO" id="GO:0016798">
    <property type="term" value="F:hydrolase activity, acting on glycosyl bonds"/>
    <property type="evidence" value="ECO:0007669"/>
    <property type="project" value="UniProtKB-KW"/>
</dbReference>
<dbReference type="InterPro" id="IPR016455">
    <property type="entry name" value="XTH"/>
</dbReference>
<dbReference type="InterPro" id="IPR008263">
    <property type="entry name" value="GH16_AS"/>
</dbReference>
<comment type="PTM">
    <text evidence="9">Contains at least one intrachain disulfide bond essential for its enzymatic activity.</text>
</comment>
<reference evidence="11 12" key="1">
    <citation type="submission" date="2024-11" db="EMBL/GenBank/DDBJ databases">
        <title>A near-complete genome assembly of Cinchona calisaya.</title>
        <authorList>
            <person name="Lian D.C."/>
            <person name="Zhao X.W."/>
            <person name="Wei L."/>
        </authorList>
    </citation>
    <scope>NUCLEOTIDE SEQUENCE [LARGE SCALE GENOMIC DNA]</scope>
    <source>
        <tissue evidence="11">Nenye</tissue>
    </source>
</reference>
<dbReference type="CDD" id="cd02176">
    <property type="entry name" value="GH16_XET"/>
    <property type="match status" value="1"/>
</dbReference>
<dbReference type="GO" id="GO:0071555">
    <property type="term" value="P:cell wall organization"/>
    <property type="evidence" value="ECO:0007669"/>
    <property type="project" value="UniProtKB-KW"/>
</dbReference>
<dbReference type="InterPro" id="IPR013320">
    <property type="entry name" value="ConA-like_dom_sf"/>
</dbReference>
<dbReference type="Gene3D" id="2.60.120.200">
    <property type="match status" value="2"/>
</dbReference>
<dbReference type="FunFam" id="2.60.120.200:FF:000025">
    <property type="entry name" value="Xyloglucan endotransglucosylase/hydrolase"/>
    <property type="match status" value="1"/>
</dbReference>
<keyword evidence="9" id="KW-0961">Cell wall biogenesis/degradation</keyword>
<comment type="caution">
    <text evidence="11">The sequence shown here is derived from an EMBL/GenBank/DDBJ whole genome shotgun (WGS) entry which is preliminary data.</text>
</comment>
<comment type="function">
    <text evidence="9">Catalyzes xyloglucan endohydrolysis (XEH) and/or endotransglycosylation (XET). Cleaves and religates xyloglucan polymers, an essential constituent of the primary cell wall, and thereby participates in cell wall construction of growing tissues.</text>
</comment>
<gene>
    <name evidence="11" type="ORF">ACH5RR_028379</name>
</gene>
<protein>
    <recommendedName>
        <fullName evidence="9">Xyloglucan endotransglucosylase/hydrolase</fullName>
        <ecNumber evidence="9">2.4.1.207</ecNumber>
    </recommendedName>
</protein>
<feature type="glycosylation site" description="N-linked (GlcNAc...) asparagine" evidence="8">
    <location>
        <position position="179"/>
    </location>
</feature>
<sequence length="356" mass="40200">MLLISTAMSSPLSASAGNFYQDVDVNWGNQNCRILNSGQLLTLSLDHISASGFQSKNEYIFGRFDMQIKLVPGNSAGILTTFFKHGKVKNLMPLTEKGLDGCKTSTEFTTVVLQGRGLLKAYLLNANVRGFQSKDQYLFGRVDVQLKLVPGDSAGTVTAFYLSSQEPAHDEIDFEFLGNVSGEPYIVHTNIYTEGHAGREQQFYMWFDPTRDFHTYSIIWNPQRVIFLVDDIPIRVYTNHESLGVPYPSRKPMRLYSSIWNADSWATQGGKVKIDWRKAPFTASYRNLKIDACVWPSTSSCESTSSNSSPSNTRMTQQLDAGGKMNLQWVQKNYMVYNYCTDFEKFVHGIPLECRL</sequence>
<evidence type="ECO:0000313" key="11">
    <source>
        <dbReference type="EMBL" id="KAL3508978.1"/>
    </source>
</evidence>
<keyword evidence="9" id="KW-0964">Secreted</keyword>
<comment type="subcellular location">
    <subcellularLocation>
        <location evidence="9">Secreted</location>
        <location evidence="9">Cell wall</location>
    </subcellularLocation>
    <subcellularLocation>
        <location evidence="9">Secreted</location>
        <location evidence="9">Extracellular space</location>
        <location evidence="9">Apoplast</location>
    </subcellularLocation>
</comment>
<evidence type="ECO:0000256" key="1">
    <source>
        <dbReference type="ARBA" id="ARBA00022679"/>
    </source>
</evidence>
<evidence type="ECO:0000259" key="10">
    <source>
        <dbReference type="PROSITE" id="PS51762"/>
    </source>
</evidence>
<keyword evidence="5 9" id="KW-0326">Glycosidase</keyword>
<keyword evidence="9" id="KW-0052">Apoplast</keyword>
<dbReference type="SUPFAM" id="SSF49899">
    <property type="entry name" value="Concanavalin A-like lectins/glucanases"/>
    <property type="match status" value="2"/>
</dbReference>
<comment type="similarity">
    <text evidence="6">Belongs to the glycosyl hydrolase 16 family. XTH group 1 subfamily.</text>
</comment>
<evidence type="ECO:0000256" key="8">
    <source>
        <dbReference type="PIRSR" id="PIRSR005604-2"/>
    </source>
</evidence>
<keyword evidence="1 9" id="KW-0808">Transferase</keyword>
<keyword evidence="4" id="KW-0325">Glycoprotein</keyword>
<name>A0ABD2YNM1_9GENT</name>
<dbReference type="Proteomes" id="UP001630127">
    <property type="component" value="Unassembled WGS sequence"/>
</dbReference>
<dbReference type="EMBL" id="JBJUIK010000012">
    <property type="protein sequence ID" value="KAL3508978.1"/>
    <property type="molecule type" value="Genomic_DNA"/>
</dbReference>
<accession>A0ABD2YNM1</accession>
<feature type="active site" description="Nucleophile" evidence="7">
    <location>
        <position position="171"/>
    </location>
</feature>
<dbReference type="Pfam" id="PF00722">
    <property type="entry name" value="Glyco_hydro_16"/>
    <property type="match status" value="2"/>
</dbReference>
<evidence type="ECO:0000256" key="5">
    <source>
        <dbReference type="ARBA" id="ARBA00023295"/>
    </source>
</evidence>
<evidence type="ECO:0000256" key="4">
    <source>
        <dbReference type="ARBA" id="ARBA00023180"/>
    </source>
</evidence>
<evidence type="ECO:0000256" key="3">
    <source>
        <dbReference type="ARBA" id="ARBA00023157"/>
    </source>
</evidence>
<organism evidence="11 12">
    <name type="scientific">Cinchona calisaya</name>
    <dbReference type="NCBI Taxonomy" id="153742"/>
    <lineage>
        <taxon>Eukaryota</taxon>
        <taxon>Viridiplantae</taxon>
        <taxon>Streptophyta</taxon>
        <taxon>Embryophyta</taxon>
        <taxon>Tracheophyta</taxon>
        <taxon>Spermatophyta</taxon>
        <taxon>Magnoliopsida</taxon>
        <taxon>eudicotyledons</taxon>
        <taxon>Gunneridae</taxon>
        <taxon>Pentapetalae</taxon>
        <taxon>asterids</taxon>
        <taxon>lamiids</taxon>
        <taxon>Gentianales</taxon>
        <taxon>Rubiaceae</taxon>
        <taxon>Cinchonoideae</taxon>
        <taxon>Cinchoneae</taxon>
        <taxon>Cinchona</taxon>
    </lineage>
</organism>
<evidence type="ECO:0000256" key="6">
    <source>
        <dbReference type="ARBA" id="ARBA00038488"/>
    </source>
</evidence>
<evidence type="ECO:0000313" key="12">
    <source>
        <dbReference type="Proteomes" id="UP001630127"/>
    </source>
</evidence>
<dbReference type="GO" id="GO:0016762">
    <property type="term" value="F:xyloglucan:xyloglucosyl transferase activity"/>
    <property type="evidence" value="ECO:0007669"/>
    <property type="project" value="UniProtKB-EC"/>
</dbReference>
<keyword evidence="3" id="KW-1015">Disulfide bond</keyword>
<dbReference type="PROSITE" id="PS01034">
    <property type="entry name" value="GH16_1"/>
    <property type="match status" value="1"/>
</dbReference>
<dbReference type="Pfam" id="PF06955">
    <property type="entry name" value="XET_C"/>
    <property type="match status" value="1"/>
</dbReference>
<dbReference type="AlphaFoldDB" id="A0ABD2YNM1"/>
<feature type="active site" description="Proton donor" evidence="7">
    <location>
        <position position="175"/>
    </location>
</feature>
<dbReference type="InterPro" id="IPR044791">
    <property type="entry name" value="Beta-glucanase/XTH"/>
</dbReference>
<dbReference type="PANTHER" id="PTHR31062">
    <property type="entry name" value="XYLOGLUCAN ENDOTRANSGLUCOSYLASE/HYDROLASE PROTEIN 8-RELATED"/>
    <property type="match status" value="1"/>
</dbReference>
<proteinExistence type="inferred from homology"/>
<dbReference type="InterPro" id="IPR000757">
    <property type="entry name" value="Beta-glucanase-like"/>
</dbReference>
<evidence type="ECO:0000256" key="7">
    <source>
        <dbReference type="PIRSR" id="PIRSR005604-1"/>
    </source>
</evidence>
<keyword evidence="12" id="KW-1185">Reference proteome</keyword>
<evidence type="ECO:0000256" key="9">
    <source>
        <dbReference type="RuleBase" id="RU361120"/>
    </source>
</evidence>